<keyword evidence="7" id="KW-0812">Transmembrane</keyword>
<comment type="subcellular location">
    <subcellularLocation>
        <location evidence="1">Cell membrane</location>
    </subcellularLocation>
</comment>
<dbReference type="SMART" id="SM00304">
    <property type="entry name" value="HAMP"/>
    <property type="match status" value="1"/>
</dbReference>
<dbReference type="Proteomes" id="UP000233375">
    <property type="component" value="Unassembled WGS sequence"/>
</dbReference>
<evidence type="ECO:0000256" key="2">
    <source>
        <dbReference type="ARBA" id="ARBA00022475"/>
    </source>
</evidence>
<dbReference type="OrthoDB" id="369835at2"/>
<dbReference type="SUPFAM" id="SSF103190">
    <property type="entry name" value="Sensory domain-like"/>
    <property type="match status" value="1"/>
</dbReference>
<evidence type="ECO:0000256" key="6">
    <source>
        <dbReference type="PROSITE-ProRule" id="PRU00284"/>
    </source>
</evidence>
<dbReference type="InterPro" id="IPR003660">
    <property type="entry name" value="HAMP_dom"/>
</dbReference>
<evidence type="ECO:0000313" key="10">
    <source>
        <dbReference type="EMBL" id="PKG22872.1"/>
    </source>
</evidence>
<reference evidence="10 11" key="1">
    <citation type="journal article" date="2003" name="Int. J. Syst. Evol. Microbiol.">
        <title>Bacillus nealsonii sp. nov., isolated from a spacecraft-assembly facility, whose spores are gamma-radiation resistant.</title>
        <authorList>
            <person name="Venkateswaran K."/>
            <person name="Kempf M."/>
            <person name="Chen F."/>
            <person name="Satomi M."/>
            <person name="Nicholson W."/>
            <person name="Kern R."/>
        </authorList>
    </citation>
    <scope>NUCLEOTIDE SEQUENCE [LARGE SCALE GENOMIC DNA]</scope>
    <source>
        <strain evidence="10 11">FO-92</strain>
    </source>
</reference>
<evidence type="ECO:0000256" key="7">
    <source>
        <dbReference type="SAM" id="Phobius"/>
    </source>
</evidence>
<dbReference type="Pfam" id="PF00015">
    <property type="entry name" value="MCPsignal"/>
    <property type="match status" value="1"/>
</dbReference>
<dbReference type="PROSITE" id="PS50885">
    <property type="entry name" value="HAMP"/>
    <property type="match status" value="1"/>
</dbReference>
<comment type="similarity">
    <text evidence="5">Belongs to the methyl-accepting chemotaxis (MCP) protein family.</text>
</comment>
<dbReference type="PRINTS" id="PR00260">
    <property type="entry name" value="CHEMTRNSDUCR"/>
</dbReference>
<dbReference type="CDD" id="cd11386">
    <property type="entry name" value="MCP_signal"/>
    <property type="match status" value="1"/>
</dbReference>
<evidence type="ECO:0000256" key="1">
    <source>
        <dbReference type="ARBA" id="ARBA00004236"/>
    </source>
</evidence>
<feature type="transmembrane region" description="Helical" evidence="7">
    <location>
        <begin position="25"/>
        <end position="45"/>
    </location>
</feature>
<evidence type="ECO:0000256" key="4">
    <source>
        <dbReference type="ARBA" id="ARBA00023224"/>
    </source>
</evidence>
<feature type="domain" description="Methyl-accepting transducer" evidence="8">
    <location>
        <begin position="302"/>
        <end position="538"/>
    </location>
</feature>
<dbReference type="InterPro" id="IPR004090">
    <property type="entry name" value="Chemotax_Me-accpt_rcpt"/>
</dbReference>
<comment type="caution">
    <text evidence="10">The sequence shown here is derived from an EMBL/GenBank/DDBJ whole genome shotgun (WGS) entry which is preliminary data.</text>
</comment>
<keyword evidence="3 7" id="KW-0472">Membrane</keyword>
<dbReference type="PROSITE" id="PS50111">
    <property type="entry name" value="CHEMOTAXIS_TRANSDUC_2"/>
    <property type="match status" value="1"/>
</dbReference>
<dbReference type="CDD" id="cd18773">
    <property type="entry name" value="PDC1_HK_sensor"/>
    <property type="match status" value="1"/>
</dbReference>
<organism evidence="10 11">
    <name type="scientific">Niallia nealsonii</name>
    <dbReference type="NCBI Taxonomy" id="115979"/>
    <lineage>
        <taxon>Bacteria</taxon>
        <taxon>Bacillati</taxon>
        <taxon>Bacillota</taxon>
        <taxon>Bacilli</taxon>
        <taxon>Bacillales</taxon>
        <taxon>Bacillaceae</taxon>
        <taxon>Niallia</taxon>
    </lineage>
</organism>
<dbReference type="SMART" id="SM00283">
    <property type="entry name" value="MA"/>
    <property type="match status" value="1"/>
</dbReference>
<evidence type="ECO:0000256" key="5">
    <source>
        <dbReference type="ARBA" id="ARBA00029447"/>
    </source>
</evidence>
<dbReference type="GO" id="GO:0007165">
    <property type="term" value="P:signal transduction"/>
    <property type="evidence" value="ECO:0007669"/>
    <property type="project" value="UniProtKB-KW"/>
</dbReference>
<dbReference type="Gene3D" id="6.10.340.10">
    <property type="match status" value="1"/>
</dbReference>
<dbReference type="PANTHER" id="PTHR32089">
    <property type="entry name" value="METHYL-ACCEPTING CHEMOTAXIS PROTEIN MCPB"/>
    <property type="match status" value="1"/>
</dbReference>
<protein>
    <recommendedName>
        <fullName evidence="12">Methyl-accepting chemotaxis protein</fullName>
    </recommendedName>
</protein>
<dbReference type="GO" id="GO:0006935">
    <property type="term" value="P:chemotaxis"/>
    <property type="evidence" value="ECO:0007669"/>
    <property type="project" value="InterPro"/>
</dbReference>
<dbReference type="PANTHER" id="PTHR32089:SF112">
    <property type="entry name" value="LYSOZYME-LIKE PROTEIN-RELATED"/>
    <property type="match status" value="1"/>
</dbReference>
<dbReference type="Gene3D" id="1.10.287.950">
    <property type="entry name" value="Methyl-accepting chemotaxis protein"/>
    <property type="match status" value="1"/>
</dbReference>
<sequence length="588" mass="64376">MILITHINTITNEGAIMRKSIKVKMIIIFSSIILLSGLLTSFISLRTSTETITSSLGDQALSILQQAVKVMDPNKYEELTLASSETDYYYKLRKTLNEIRETNGLVYLFTMDRQKSSNGYTYRYIVDGMPLDSEDASALGTVEDTNYPLLVKAFETGKQQVGQMSYSDEYGALITAYMPIKSSTGDVIGVIGADLDATKVYSSMKKNKIELLLITLCVLIISIILIYFATISIIKPLQVLSKNVELIGKGDLTVSIESKRNDEIGKLTHSFNQMLQDLKAMISTINNNSSQINTTAAKLLIHANETQAASNEIAITVEQIASDVETQHKSLDESALVLGEMSICINNVADNSSIVSELSANTHEEVEDGNQKVDNLIKQMDTINLSVKESASSMLTLKSHSQEIESIVNIIQEISSQTNLLALNAAIEAARAGESGKGFAVVADEVRKLAEQSEQSTMSIRYIIDQINQATNQTVDTMEVVSNHVKKGIHSVGETQHVFSNIFKALQEVNTKIQEVTASAEEMSAAAEEITASANETANIAEKAVAETKNTVQITANQEVLITDISHSIEQLTVMAADMKKLTDRFKL</sequence>
<gene>
    <name evidence="10" type="ORF">CWS01_14410</name>
</gene>
<keyword evidence="11" id="KW-1185">Reference proteome</keyword>
<keyword evidence="7" id="KW-1133">Transmembrane helix</keyword>
<evidence type="ECO:0000259" key="9">
    <source>
        <dbReference type="PROSITE" id="PS50885"/>
    </source>
</evidence>
<dbReference type="InterPro" id="IPR004089">
    <property type="entry name" value="MCPsignal_dom"/>
</dbReference>
<keyword evidence="4 6" id="KW-0807">Transducer</keyword>
<accession>A0A2N0Z032</accession>
<name>A0A2N0Z032_9BACI</name>
<dbReference type="Pfam" id="PF00672">
    <property type="entry name" value="HAMP"/>
    <property type="match status" value="1"/>
</dbReference>
<feature type="transmembrane region" description="Helical" evidence="7">
    <location>
        <begin position="211"/>
        <end position="234"/>
    </location>
</feature>
<evidence type="ECO:0000313" key="11">
    <source>
        <dbReference type="Proteomes" id="UP000233375"/>
    </source>
</evidence>
<dbReference type="InterPro" id="IPR029151">
    <property type="entry name" value="Sensor-like_sf"/>
</dbReference>
<dbReference type="AlphaFoldDB" id="A0A2N0Z032"/>
<dbReference type="SUPFAM" id="SSF58104">
    <property type="entry name" value="Methyl-accepting chemotaxis protein (MCP) signaling domain"/>
    <property type="match status" value="1"/>
</dbReference>
<keyword evidence="2" id="KW-1003">Cell membrane</keyword>
<evidence type="ECO:0008006" key="12">
    <source>
        <dbReference type="Google" id="ProtNLM"/>
    </source>
</evidence>
<evidence type="ECO:0000259" key="8">
    <source>
        <dbReference type="PROSITE" id="PS50111"/>
    </source>
</evidence>
<evidence type="ECO:0000256" key="3">
    <source>
        <dbReference type="ARBA" id="ARBA00023136"/>
    </source>
</evidence>
<dbReference type="FunFam" id="1.10.287.950:FF:000001">
    <property type="entry name" value="Methyl-accepting chemotaxis sensory transducer"/>
    <property type="match status" value="1"/>
</dbReference>
<dbReference type="EMBL" id="PISE01000031">
    <property type="protein sequence ID" value="PKG22872.1"/>
    <property type="molecule type" value="Genomic_DNA"/>
</dbReference>
<dbReference type="GO" id="GO:0004888">
    <property type="term" value="F:transmembrane signaling receptor activity"/>
    <property type="evidence" value="ECO:0007669"/>
    <property type="project" value="InterPro"/>
</dbReference>
<dbReference type="CDD" id="cd06225">
    <property type="entry name" value="HAMP"/>
    <property type="match status" value="1"/>
</dbReference>
<feature type="domain" description="HAMP" evidence="9">
    <location>
        <begin position="231"/>
        <end position="283"/>
    </location>
</feature>
<proteinExistence type="inferred from homology"/>
<dbReference type="GO" id="GO:0005886">
    <property type="term" value="C:plasma membrane"/>
    <property type="evidence" value="ECO:0007669"/>
    <property type="project" value="UniProtKB-SubCell"/>
</dbReference>